<dbReference type="InterPro" id="IPR001789">
    <property type="entry name" value="Sig_transdc_resp-reg_receiver"/>
</dbReference>
<keyword evidence="1" id="KW-0597">Phosphoprotein</keyword>
<dbReference type="PROSITE" id="PS50110">
    <property type="entry name" value="RESPONSE_REGULATORY"/>
    <property type="match status" value="1"/>
</dbReference>
<reference evidence="4 5" key="1">
    <citation type="submission" date="2017-09" db="EMBL/GenBank/DDBJ databases">
        <title>Genomics of the genus Arcobacter.</title>
        <authorList>
            <person name="Perez-Cataluna A."/>
            <person name="Figueras M.J."/>
            <person name="Salas-Masso N."/>
        </authorList>
    </citation>
    <scope>NUCLEOTIDE SEQUENCE [LARGE SCALE GENOMIC DNA]</scope>
    <source>
        <strain evidence="4 5">CECT 7386</strain>
    </source>
</reference>
<sequence length="280" mass="32762">MQIDLKELKKITILYVEDDDIIRTQTLSLFEKIFKKVYSASNGEEGINLFNEHMQTLDVIVTDLNMPKMSGMEMAEEIHKVSKYIPVIFTTAYTDEEFLLKAISLNIDSYVTKPLKIKELTATILTSVKKYKESRSLYKTTKALANEMLTTRKDYDELKEEYDFLQKEVNFYKFLAEHFIASVKLDKFGMIEKISNQFSNIYKYTIIELKNKPLSAITSNHANLQKKMLEAIKKKEAVGFNEKFITADNQELNFHNILYPLYENKDEYASGYMLYQSLER</sequence>
<keyword evidence="2" id="KW-0175">Coiled coil</keyword>
<organism evidence="4 5">
    <name type="scientific">Malaciobacter mytili LMG 24559</name>
    <dbReference type="NCBI Taxonomy" id="1032238"/>
    <lineage>
        <taxon>Bacteria</taxon>
        <taxon>Pseudomonadati</taxon>
        <taxon>Campylobacterota</taxon>
        <taxon>Epsilonproteobacteria</taxon>
        <taxon>Campylobacterales</taxon>
        <taxon>Arcobacteraceae</taxon>
        <taxon>Malaciobacter</taxon>
    </lineage>
</organism>
<dbReference type="PANTHER" id="PTHR43228:SF1">
    <property type="entry name" value="TWO-COMPONENT RESPONSE REGULATOR ARR22"/>
    <property type="match status" value="1"/>
</dbReference>
<dbReference type="AlphaFoldDB" id="A0AAX2AGE3"/>
<proteinExistence type="predicted"/>
<dbReference type="InterPro" id="IPR011006">
    <property type="entry name" value="CheY-like_superfamily"/>
</dbReference>
<evidence type="ECO:0000313" key="5">
    <source>
        <dbReference type="Proteomes" id="UP000290092"/>
    </source>
</evidence>
<feature type="coiled-coil region" evidence="2">
    <location>
        <begin position="141"/>
        <end position="175"/>
    </location>
</feature>
<dbReference type="Proteomes" id="UP000290092">
    <property type="component" value="Unassembled WGS sequence"/>
</dbReference>
<dbReference type="EMBL" id="NXID01000029">
    <property type="protein sequence ID" value="RXK15447.1"/>
    <property type="molecule type" value="Genomic_DNA"/>
</dbReference>
<dbReference type="RefSeq" id="WP_114842559.1">
    <property type="nucleotide sequence ID" value="NZ_CP031219.1"/>
</dbReference>
<keyword evidence="5" id="KW-1185">Reference proteome</keyword>
<dbReference type="InterPro" id="IPR052048">
    <property type="entry name" value="ST_Response_Regulator"/>
</dbReference>
<evidence type="ECO:0000256" key="2">
    <source>
        <dbReference type="SAM" id="Coils"/>
    </source>
</evidence>
<dbReference type="SMART" id="SM00448">
    <property type="entry name" value="REC"/>
    <property type="match status" value="1"/>
</dbReference>
<dbReference type="PANTHER" id="PTHR43228">
    <property type="entry name" value="TWO-COMPONENT RESPONSE REGULATOR"/>
    <property type="match status" value="1"/>
</dbReference>
<dbReference type="GO" id="GO:0000160">
    <property type="term" value="P:phosphorelay signal transduction system"/>
    <property type="evidence" value="ECO:0007669"/>
    <property type="project" value="InterPro"/>
</dbReference>
<dbReference type="SUPFAM" id="SSF52172">
    <property type="entry name" value="CheY-like"/>
    <property type="match status" value="1"/>
</dbReference>
<evidence type="ECO:0000256" key="1">
    <source>
        <dbReference type="PROSITE-ProRule" id="PRU00169"/>
    </source>
</evidence>
<dbReference type="KEGG" id="amyt:AMYT_2185"/>
<feature type="modified residue" description="4-aspartylphosphate" evidence="1">
    <location>
        <position position="63"/>
    </location>
</feature>
<dbReference type="Gene3D" id="3.40.50.2300">
    <property type="match status" value="1"/>
</dbReference>
<name>A0AAX2AGE3_9BACT</name>
<dbReference type="Pfam" id="PF00072">
    <property type="entry name" value="Response_reg"/>
    <property type="match status" value="1"/>
</dbReference>
<gene>
    <name evidence="4" type="ORF">CP985_08770</name>
</gene>
<feature type="domain" description="Response regulatory" evidence="3">
    <location>
        <begin position="12"/>
        <end position="128"/>
    </location>
</feature>
<evidence type="ECO:0000313" key="4">
    <source>
        <dbReference type="EMBL" id="RXK15447.1"/>
    </source>
</evidence>
<protein>
    <recommendedName>
        <fullName evidence="3">Response regulatory domain-containing protein</fullName>
    </recommendedName>
</protein>
<evidence type="ECO:0000259" key="3">
    <source>
        <dbReference type="PROSITE" id="PS50110"/>
    </source>
</evidence>
<accession>A0AAX2AGE3</accession>
<comment type="caution">
    <text evidence="4">The sequence shown here is derived from an EMBL/GenBank/DDBJ whole genome shotgun (WGS) entry which is preliminary data.</text>
</comment>
<dbReference type="CDD" id="cd00156">
    <property type="entry name" value="REC"/>
    <property type="match status" value="1"/>
</dbReference>